<dbReference type="InterPro" id="IPR036388">
    <property type="entry name" value="WH-like_DNA-bd_sf"/>
</dbReference>
<dbReference type="EMBL" id="CP054840">
    <property type="protein sequence ID" value="QKV52194.1"/>
    <property type="molecule type" value="Genomic_DNA"/>
</dbReference>
<evidence type="ECO:0000256" key="3">
    <source>
        <dbReference type="ARBA" id="ARBA00023163"/>
    </source>
</evidence>
<accession>A0A6N1WYA5</accession>
<dbReference type="AlphaFoldDB" id="A0A6N1WYA5"/>
<evidence type="ECO:0000256" key="2">
    <source>
        <dbReference type="ARBA" id="ARBA00023125"/>
    </source>
</evidence>
<dbReference type="SMART" id="SM00895">
    <property type="entry name" value="FCD"/>
    <property type="match status" value="1"/>
</dbReference>
<dbReference type="Gene3D" id="1.10.10.10">
    <property type="entry name" value="Winged helix-like DNA-binding domain superfamily/Winged helix DNA-binding domain"/>
    <property type="match status" value="1"/>
</dbReference>
<dbReference type="InterPro" id="IPR036390">
    <property type="entry name" value="WH_DNA-bd_sf"/>
</dbReference>
<reference evidence="5 6" key="1">
    <citation type="submission" date="2020-06" db="EMBL/GenBank/DDBJ databases">
        <title>Acidovorax antarctica sp. nov., isolated from Corinth ice sheet soil, Antarctic Fields Peninsula.</title>
        <authorList>
            <person name="Xu Q."/>
            <person name="Peng F."/>
        </authorList>
    </citation>
    <scope>NUCLEOTIDE SEQUENCE [LARGE SCALE GENOMIC DNA]</scope>
    <source>
        <strain evidence="5 6">16-35-5</strain>
    </source>
</reference>
<dbReference type="PANTHER" id="PTHR43537">
    <property type="entry name" value="TRANSCRIPTIONAL REGULATOR, GNTR FAMILY"/>
    <property type="match status" value="1"/>
</dbReference>
<protein>
    <submittedName>
        <fullName evidence="5">GntR family transcriptional regulator</fullName>
    </submittedName>
</protein>
<keyword evidence="3" id="KW-0804">Transcription</keyword>
<evidence type="ECO:0000256" key="1">
    <source>
        <dbReference type="ARBA" id="ARBA00023015"/>
    </source>
</evidence>
<organism evidence="5 6">
    <name type="scientific">Comamonas antarctica</name>
    <dbReference type="NCBI Taxonomy" id="2743470"/>
    <lineage>
        <taxon>Bacteria</taxon>
        <taxon>Pseudomonadati</taxon>
        <taxon>Pseudomonadota</taxon>
        <taxon>Betaproteobacteria</taxon>
        <taxon>Burkholderiales</taxon>
        <taxon>Comamonadaceae</taxon>
        <taxon>Comamonas</taxon>
    </lineage>
</organism>
<proteinExistence type="predicted"/>
<keyword evidence="1" id="KW-0805">Transcription regulation</keyword>
<evidence type="ECO:0000313" key="5">
    <source>
        <dbReference type="EMBL" id="QKV52194.1"/>
    </source>
</evidence>
<dbReference type="RefSeq" id="WP_175503095.1">
    <property type="nucleotide sequence ID" value="NZ_CAURQT010000001.1"/>
</dbReference>
<dbReference type="Proteomes" id="UP000509579">
    <property type="component" value="Chromosome"/>
</dbReference>
<dbReference type="SUPFAM" id="SSF48008">
    <property type="entry name" value="GntR ligand-binding domain-like"/>
    <property type="match status" value="1"/>
</dbReference>
<dbReference type="SMART" id="SM00345">
    <property type="entry name" value="HTH_GNTR"/>
    <property type="match status" value="1"/>
</dbReference>
<dbReference type="PROSITE" id="PS50949">
    <property type="entry name" value="HTH_GNTR"/>
    <property type="match status" value="1"/>
</dbReference>
<dbReference type="InterPro" id="IPR008920">
    <property type="entry name" value="TF_FadR/GntR_C"/>
</dbReference>
<evidence type="ECO:0000313" key="6">
    <source>
        <dbReference type="Proteomes" id="UP000509579"/>
    </source>
</evidence>
<name>A0A6N1WYA5_9BURK</name>
<dbReference type="KEGG" id="aant:HUK68_04360"/>
<evidence type="ECO:0000259" key="4">
    <source>
        <dbReference type="PROSITE" id="PS50949"/>
    </source>
</evidence>
<dbReference type="Pfam" id="PF07729">
    <property type="entry name" value="FCD"/>
    <property type="match status" value="1"/>
</dbReference>
<keyword evidence="2" id="KW-0238">DNA-binding</keyword>
<gene>
    <name evidence="5" type="ORF">HUK68_04360</name>
</gene>
<dbReference type="Pfam" id="PF00392">
    <property type="entry name" value="GntR"/>
    <property type="match status" value="1"/>
</dbReference>
<sequence length="227" mass="24858">METVVKPRHAASQEQAGISQNEQAYVLLHGLLTTLAYKPGEYLNIASLMEDLAMGRTPINHALHRLSNEGLVQIIPRKGVVVSPLSIDDALHMIDVRLANETLCARLAAQHITAEELAQLRGVAAAFDAAVAQRKVAEMMRLDRTFHELIASASRNPVLMDVLRVLHGKSQRFWAISLSSHGHVFEVQDEHVQILDALAAGNADAAEQCVKAHVLSFRASLLSRDRG</sequence>
<dbReference type="SUPFAM" id="SSF46785">
    <property type="entry name" value="Winged helix' DNA-binding domain"/>
    <property type="match status" value="1"/>
</dbReference>
<dbReference type="GO" id="GO:0003700">
    <property type="term" value="F:DNA-binding transcription factor activity"/>
    <property type="evidence" value="ECO:0007669"/>
    <property type="project" value="InterPro"/>
</dbReference>
<dbReference type="InterPro" id="IPR011711">
    <property type="entry name" value="GntR_C"/>
</dbReference>
<dbReference type="InterPro" id="IPR000524">
    <property type="entry name" value="Tscrpt_reg_HTH_GntR"/>
</dbReference>
<dbReference type="GO" id="GO:0003677">
    <property type="term" value="F:DNA binding"/>
    <property type="evidence" value="ECO:0007669"/>
    <property type="project" value="UniProtKB-KW"/>
</dbReference>
<dbReference type="Gene3D" id="1.20.120.530">
    <property type="entry name" value="GntR ligand-binding domain-like"/>
    <property type="match status" value="1"/>
</dbReference>
<dbReference type="PANTHER" id="PTHR43537:SF24">
    <property type="entry name" value="GLUCONATE OPERON TRANSCRIPTIONAL REPRESSOR"/>
    <property type="match status" value="1"/>
</dbReference>
<keyword evidence="6" id="KW-1185">Reference proteome</keyword>
<feature type="domain" description="HTH gntR-type" evidence="4">
    <location>
        <begin position="18"/>
        <end position="85"/>
    </location>
</feature>